<name>A0A850PCT2_9PROT</name>
<reference evidence="2 3" key="1">
    <citation type="submission" date="2020-06" db="EMBL/GenBank/DDBJ databases">
        <title>Description of novel acetic acid bacteria.</title>
        <authorList>
            <person name="Sombolestani A."/>
        </authorList>
    </citation>
    <scope>NUCLEOTIDE SEQUENCE [LARGE SCALE GENOMIC DNA]</scope>
    <source>
        <strain evidence="2 3">LMG 27010</strain>
    </source>
</reference>
<accession>A0A850PCT2</accession>
<dbReference type="EMBL" id="JABXXR010000060">
    <property type="protein sequence ID" value="NVN40713.1"/>
    <property type="molecule type" value="Genomic_DNA"/>
</dbReference>
<sequence>MMGLMHAHSPVARRARELGLPMPGTPGPLNAITDVPGVRVGHVTLNEDRDGKTVRTGVTAILPRAPEDLLHPVWAGAFSMNGNGELTGCHWIDESGWMTGPITITNTCSLGIAHHATARWLARQFPEKIGETIWPLPVVGETFDGWLNDIAGQHVTETDVLTAIDTASGGAVAEGCVGGGTGMIAYEFKAGSGTSSRQVTTGDGTYTLGVIVQANHGLRPWLTVCGAPVGVGMTGDRLWASERGSIIVVLATDAPFGPTEMRRIAKRISIGIGRGGTPSGDSSGDIFVAFTTANDPGEVPLPTSMSIKTLGNSCMDAFFTAAVEATDEAIVNALVAAQTMTGKHGRTVHAIDTEQLRHTVRRFHGLDTKDRP</sequence>
<gene>
    <name evidence="2" type="ORF">HUK82_09070</name>
</gene>
<dbReference type="InterPro" id="IPR005321">
    <property type="entry name" value="Peptidase_S58_DmpA"/>
</dbReference>
<dbReference type="PANTHER" id="PTHR36512:SF3">
    <property type="entry name" value="BLR5678 PROTEIN"/>
    <property type="match status" value="1"/>
</dbReference>
<organism evidence="2 3">
    <name type="scientific">Ameyamaea chiangmaiensis</name>
    <dbReference type="NCBI Taxonomy" id="442969"/>
    <lineage>
        <taxon>Bacteria</taxon>
        <taxon>Pseudomonadati</taxon>
        <taxon>Pseudomonadota</taxon>
        <taxon>Alphaproteobacteria</taxon>
        <taxon>Acetobacterales</taxon>
        <taxon>Acetobacteraceae</taxon>
        <taxon>Ameyamaea</taxon>
    </lineage>
</organism>
<evidence type="ECO:0000313" key="3">
    <source>
        <dbReference type="Proteomes" id="UP000585665"/>
    </source>
</evidence>
<dbReference type="Pfam" id="PF03576">
    <property type="entry name" value="Peptidase_S58"/>
    <property type="match status" value="1"/>
</dbReference>
<dbReference type="Gene3D" id="3.60.70.12">
    <property type="entry name" value="L-amino peptidase D-ALA esterase/amidase"/>
    <property type="match status" value="1"/>
</dbReference>
<dbReference type="Proteomes" id="UP000585665">
    <property type="component" value="Unassembled WGS sequence"/>
</dbReference>
<dbReference type="InterPro" id="IPR016117">
    <property type="entry name" value="ArgJ-like_dom_sf"/>
</dbReference>
<keyword evidence="3" id="KW-1185">Reference proteome</keyword>
<dbReference type="AlphaFoldDB" id="A0A850PCT2"/>
<proteinExistence type="inferred from homology"/>
<dbReference type="SUPFAM" id="SSF56266">
    <property type="entry name" value="DmpA/ArgJ-like"/>
    <property type="match status" value="1"/>
</dbReference>
<evidence type="ECO:0000256" key="1">
    <source>
        <dbReference type="ARBA" id="ARBA00007068"/>
    </source>
</evidence>
<dbReference type="CDD" id="cd02253">
    <property type="entry name" value="DmpA"/>
    <property type="match status" value="1"/>
</dbReference>
<comment type="caution">
    <text evidence="2">The sequence shown here is derived from an EMBL/GenBank/DDBJ whole genome shotgun (WGS) entry which is preliminary data.</text>
</comment>
<protein>
    <submittedName>
        <fullName evidence="2">P1 family peptidase</fullName>
    </submittedName>
</protein>
<dbReference type="GO" id="GO:0004177">
    <property type="term" value="F:aminopeptidase activity"/>
    <property type="evidence" value="ECO:0007669"/>
    <property type="project" value="TreeGrafter"/>
</dbReference>
<evidence type="ECO:0000313" key="2">
    <source>
        <dbReference type="EMBL" id="NVN40713.1"/>
    </source>
</evidence>
<dbReference type="PANTHER" id="PTHR36512">
    <property type="entry name" value="D-AMINOPEPTIDASE"/>
    <property type="match status" value="1"/>
</dbReference>
<comment type="similarity">
    <text evidence="1">Belongs to the peptidase S58 family.</text>
</comment>